<dbReference type="InterPro" id="IPR013083">
    <property type="entry name" value="Znf_RING/FYVE/PHD"/>
</dbReference>
<dbReference type="EMBL" id="JARKIB010000133">
    <property type="protein sequence ID" value="KAJ7734232.1"/>
    <property type="molecule type" value="Genomic_DNA"/>
</dbReference>
<dbReference type="Gene3D" id="3.30.40.10">
    <property type="entry name" value="Zinc/RING finger domain, C3HC4 (zinc finger)"/>
    <property type="match status" value="1"/>
</dbReference>
<gene>
    <name evidence="2" type="ORF">B0H16DRAFT_154190</name>
    <name evidence="3" type="ORF">B0H16DRAFT_154703</name>
</gene>
<evidence type="ECO:0000313" key="3">
    <source>
        <dbReference type="EMBL" id="KAJ7734252.1"/>
    </source>
</evidence>
<dbReference type="Proteomes" id="UP001215598">
    <property type="component" value="Unassembled WGS sequence"/>
</dbReference>
<dbReference type="Pfam" id="PF20826">
    <property type="entry name" value="PHD_5"/>
    <property type="match status" value="1"/>
</dbReference>
<dbReference type="EMBL" id="JARKIB010000133">
    <property type="protein sequence ID" value="KAJ7734252.1"/>
    <property type="molecule type" value="Genomic_DNA"/>
</dbReference>
<organism evidence="3 4">
    <name type="scientific">Mycena metata</name>
    <dbReference type="NCBI Taxonomy" id="1033252"/>
    <lineage>
        <taxon>Eukaryota</taxon>
        <taxon>Fungi</taxon>
        <taxon>Dikarya</taxon>
        <taxon>Basidiomycota</taxon>
        <taxon>Agaricomycotina</taxon>
        <taxon>Agaricomycetes</taxon>
        <taxon>Agaricomycetidae</taxon>
        <taxon>Agaricales</taxon>
        <taxon>Marasmiineae</taxon>
        <taxon>Mycenaceae</taxon>
        <taxon>Mycena</taxon>
    </lineage>
</organism>
<proteinExistence type="predicted"/>
<feature type="region of interest" description="Disordered" evidence="1">
    <location>
        <begin position="112"/>
        <end position="149"/>
    </location>
</feature>
<feature type="compositionally biased region" description="Low complexity" evidence="1">
    <location>
        <begin position="123"/>
        <end position="149"/>
    </location>
</feature>
<evidence type="ECO:0000313" key="4">
    <source>
        <dbReference type="Proteomes" id="UP001215598"/>
    </source>
</evidence>
<accession>A0AAD7I590</accession>
<keyword evidence="4" id="KW-1185">Reference proteome</keyword>
<comment type="caution">
    <text evidence="3">The sequence shown here is derived from an EMBL/GenBank/DDBJ whole genome shotgun (WGS) entry which is preliminary data.</text>
</comment>
<dbReference type="AlphaFoldDB" id="A0AAD7I590"/>
<evidence type="ECO:0000313" key="2">
    <source>
        <dbReference type="EMBL" id="KAJ7734232.1"/>
    </source>
</evidence>
<evidence type="ECO:0000256" key="1">
    <source>
        <dbReference type="SAM" id="MobiDB-lite"/>
    </source>
</evidence>
<name>A0AAD7I590_9AGAR</name>
<dbReference type="SUPFAM" id="SSF57903">
    <property type="entry name" value="FYVE/PHD zinc finger"/>
    <property type="match status" value="1"/>
</dbReference>
<protein>
    <recommendedName>
        <fullName evidence="5">PHD-type domain-containing protein</fullName>
    </recommendedName>
</protein>
<evidence type="ECO:0008006" key="5">
    <source>
        <dbReference type="Google" id="ProtNLM"/>
    </source>
</evidence>
<reference evidence="3" key="1">
    <citation type="submission" date="2023-03" db="EMBL/GenBank/DDBJ databases">
        <title>Massive genome expansion in bonnet fungi (Mycena s.s.) driven by repeated elements and novel gene families across ecological guilds.</title>
        <authorList>
            <consortium name="Lawrence Berkeley National Laboratory"/>
            <person name="Harder C.B."/>
            <person name="Miyauchi S."/>
            <person name="Viragh M."/>
            <person name="Kuo A."/>
            <person name="Thoen E."/>
            <person name="Andreopoulos B."/>
            <person name="Lu D."/>
            <person name="Skrede I."/>
            <person name="Drula E."/>
            <person name="Henrissat B."/>
            <person name="Morin E."/>
            <person name="Kohler A."/>
            <person name="Barry K."/>
            <person name="LaButti K."/>
            <person name="Morin E."/>
            <person name="Salamov A."/>
            <person name="Lipzen A."/>
            <person name="Mereny Z."/>
            <person name="Hegedus B."/>
            <person name="Baldrian P."/>
            <person name="Stursova M."/>
            <person name="Weitz H."/>
            <person name="Taylor A."/>
            <person name="Grigoriev I.V."/>
            <person name="Nagy L.G."/>
            <person name="Martin F."/>
            <person name="Kauserud H."/>
        </authorList>
    </citation>
    <scope>NUCLEOTIDE SEQUENCE</scope>
    <source>
        <strain evidence="3">CBHHK182m</strain>
    </source>
</reference>
<sequence>MGRAGAIRRGGRWAAAGGGGEAVFAGGAARQCANALGGPARGAVNGGSANADAGDEIRCLCGSSVDDGFSVACDVCGRCCLAACFGIVEGSVPEEWRCWVCAPGDFPSLPNVTATTNPRRRASISARRAGTVDPAAGTANATANGNNASDTAAEEQLAEDERMQCVLIEDDIVPHANTQRKLRAYAATWRGVSALSPTPPETASLAQGHTPFVFPAPPAALPTLPQSFVPFRAFLLLAVLCIPFGSAASTSTQSASSLPPTCALHTASRAPSSRATPRKLHLRFNRWLRRGLWISWPGAAYLPQPLRPVQLGDTHRFITQIIMDRSGDGFTFAP</sequence>
<dbReference type="InterPro" id="IPR011011">
    <property type="entry name" value="Znf_FYVE_PHD"/>
</dbReference>